<dbReference type="Proteomes" id="UP000499080">
    <property type="component" value="Unassembled WGS sequence"/>
</dbReference>
<organism evidence="1 2">
    <name type="scientific">Araneus ventricosus</name>
    <name type="common">Orbweaver spider</name>
    <name type="synonym">Epeira ventricosa</name>
    <dbReference type="NCBI Taxonomy" id="182803"/>
    <lineage>
        <taxon>Eukaryota</taxon>
        <taxon>Metazoa</taxon>
        <taxon>Ecdysozoa</taxon>
        <taxon>Arthropoda</taxon>
        <taxon>Chelicerata</taxon>
        <taxon>Arachnida</taxon>
        <taxon>Araneae</taxon>
        <taxon>Araneomorphae</taxon>
        <taxon>Entelegynae</taxon>
        <taxon>Araneoidea</taxon>
        <taxon>Araneidae</taxon>
        <taxon>Araneus</taxon>
    </lineage>
</organism>
<protein>
    <submittedName>
        <fullName evidence="1">Uncharacterized protein</fullName>
    </submittedName>
</protein>
<gene>
    <name evidence="1" type="ORF">AVEN_116425_1</name>
</gene>
<sequence>MLHYSTKRKTRHTVLLYEQVEGSTLPLVCGIKNRKKKFEYIETDKALKNIVTSMEGRFPAMLVLWLGRAFYRGIYGNTGGMEPFTPTLAALVTKCRISKILEFS</sequence>
<evidence type="ECO:0000313" key="1">
    <source>
        <dbReference type="EMBL" id="GBN02240.1"/>
    </source>
</evidence>
<keyword evidence="2" id="KW-1185">Reference proteome</keyword>
<dbReference type="AlphaFoldDB" id="A0A4Y2KK16"/>
<proteinExistence type="predicted"/>
<comment type="caution">
    <text evidence="1">The sequence shown here is derived from an EMBL/GenBank/DDBJ whole genome shotgun (WGS) entry which is preliminary data.</text>
</comment>
<accession>A0A4Y2KK16</accession>
<name>A0A4Y2KK16_ARAVE</name>
<dbReference type="EMBL" id="BGPR01004688">
    <property type="protein sequence ID" value="GBN02240.1"/>
    <property type="molecule type" value="Genomic_DNA"/>
</dbReference>
<reference evidence="1 2" key="1">
    <citation type="journal article" date="2019" name="Sci. Rep.">
        <title>Orb-weaving spider Araneus ventricosus genome elucidates the spidroin gene catalogue.</title>
        <authorList>
            <person name="Kono N."/>
            <person name="Nakamura H."/>
            <person name="Ohtoshi R."/>
            <person name="Moran D.A.P."/>
            <person name="Shinohara A."/>
            <person name="Yoshida Y."/>
            <person name="Fujiwara M."/>
            <person name="Mori M."/>
            <person name="Tomita M."/>
            <person name="Arakawa K."/>
        </authorList>
    </citation>
    <scope>NUCLEOTIDE SEQUENCE [LARGE SCALE GENOMIC DNA]</scope>
</reference>
<evidence type="ECO:0000313" key="2">
    <source>
        <dbReference type="Proteomes" id="UP000499080"/>
    </source>
</evidence>